<evidence type="ECO:0000256" key="1">
    <source>
        <dbReference type="SAM" id="MobiDB-lite"/>
    </source>
</evidence>
<dbReference type="InterPro" id="IPR029058">
    <property type="entry name" value="AB_hydrolase_fold"/>
</dbReference>
<feature type="compositionally biased region" description="Low complexity" evidence="1">
    <location>
        <begin position="24"/>
        <end position="37"/>
    </location>
</feature>
<feature type="domain" description="Peptidase S33 tripeptidyl aminopeptidase-like C-terminal" evidence="3">
    <location>
        <begin position="622"/>
        <end position="704"/>
    </location>
</feature>
<dbReference type="Pfam" id="PF00561">
    <property type="entry name" value="Abhydrolase_1"/>
    <property type="match status" value="1"/>
</dbReference>
<dbReference type="InterPro" id="IPR013595">
    <property type="entry name" value="Pept_S33_TAP-like_C"/>
</dbReference>
<reference evidence="4 5" key="1">
    <citation type="submission" date="2018-03" db="EMBL/GenBank/DDBJ databases">
        <title>Genomic Encyclopedia of Type Strains, Phase III (KMG-III): the genomes of soil and plant-associated and newly described type strains.</title>
        <authorList>
            <person name="Whitman W."/>
        </authorList>
    </citation>
    <scope>NUCLEOTIDE SEQUENCE [LARGE SCALE GENOMIC DNA]</scope>
    <source>
        <strain evidence="4 5">CGMCC 4.7104</strain>
    </source>
</reference>
<sequence>MEGREHESSRAEARDVRFFGAQTGAAGPVGTPVVTGPGVSGPGVSGPGVNGSEVAGPVAAGSRGARPWVSPSPPPSGGLVNDGSGVVWRGCGDGLECAKLAVPVDWAAPRGPRTEVDVARMPARDPARSLGPLVVNVGEGSTLQSVRARPDAVSELARWFDVVFVEGRGIGDRGSAAMVRCSVPPPDPRRIQLAPGPAAWRAYARDNAAYDRSCRLAAGPAYAGLTSWQVAHDLDALRAALGQHRLRYFGNAYGAVYGRAYAELFPRRVGRMYLEGLPDHPGTGLGRRLIAHARAAERRLSAFSDWCANQPGCPLADDDAVAVLDDLLERAPSAANPSGRLGKAGPGHGAGVVSGYQVVAAVLAGLTPERWPELARALSAAEAGDLSALAAMASVTRPAEPGTVARSTWCHDFMPVVPGYRRFLAMESRLRAVAPRVGWLTGRHEIARCLGLRPLPPRPPHAATPVGESAGGPGDDTGDDGSVVPVTAAGGGGSVGQVARGGEGSVPLLARAGSEGDVVPVIPGSESPVVPGAMAGAESPVSPVAAEGGGSVVGVPRGGDGFVPRVAMAGGEGAVPPVAAAGVEGSVVWMAPGGGGFVLPLEMAGGEGSVLPGTMAGGEDSMVSVAAGGRSSVLVGIGRLDAGNPPAAAARAARRIPGARVLWHGDGQDAYLLQGAGKLRAACLRARVHDYLVNGVLPRPRTLCPGELTAGRFH</sequence>
<feature type="compositionally biased region" description="Gly residues" evidence="1">
    <location>
        <begin position="38"/>
        <end position="49"/>
    </location>
</feature>
<proteinExistence type="predicted"/>
<gene>
    <name evidence="4" type="ORF">B0I32_112252</name>
</gene>
<feature type="region of interest" description="Disordered" evidence="1">
    <location>
        <begin position="21"/>
        <end position="78"/>
    </location>
</feature>
<protein>
    <submittedName>
        <fullName evidence="4">TAP-like protein</fullName>
    </submittedName>
</protein>
<dbReference type="Gene3D" id="3.40.50.1820">
    <property type="entry name" value="alpha/beta hydrolase"/>
    <property type="match status" value="1"/>
</dbReference>
<organism evidence="4 5">
    <name type="scientific">Nonomuraea fuscirosea</name>
    <dbReference type="NCBI Taxonomy" id="1291556"/>
    <lineage>
        <taxon>Bacteria</taxon>
        <taxon>Bacillati</taxon>
        <taxon>Actinomycetota</taxon>
        <taxon>Actinomycetes</taxon>
        <taxon>Streptosporangiales</taxon>
        <taxon>Streptosporangiaceae</taxon>
        <taxon>Nonomuraea</taxon>
    </lineage>
</organism>
<feature type="region of interest" description="Disordered" evidence="1">
    <location>
        <begin position="456"/>
        <end position="481"/>
    </location>
</feature>
<dbReference type="AlphaFoldDB" id="A0A2T0MVD2"/>
<dbReference type="Proteomes" id="UP000238312">
    <property type="component" value="Unassembled WGS sequence"/>
</dbReference>
<dbReference type="GO" id="GO:0003824">
    <property type="term" value="F:catalytic activity"/>
    <property type="evidence" value="ECO:0007669"/>
    <property type="project" value="UniProtKB-ARBA"/>
</dbReference>
<evidence type="ECO:0000313" key="5">
    <source>
        <dbReference type="Proteomes" id="UP000238312"/>
    </source>
</evidence>
<name>A0A2T0MVD2_9ACTN</name>
<feature type="domain" description="AB hydrolase-1" evidence="2">
    <location>
        <begin position="199"/>
        <end position="323"/>
    </location>
</feature>
<evidence type="ECO:0000313" key="4">
    <source>
        <dbReference type="EMBL" id="PRX62755.1"/>
    </source>
</evidence>
<dbReference type="InterPro" id="IPR000073">
    <property type="entry name" value="AB_hydrolase_1"/>
</dbReference>
<evidence type="ECO:0000259" key="2">
    <source>
        <dbReference type="Pfam" id="PF00561"/>
    </source>
</evidence>
<keyword evidence="5" id="KW-1185">Reference proteome</keyword>
<accession>A0A2T0MVD2</accession>
<dbReference type="EMBL" id="PVNG01000012">
    <property type="protein sequence ID" value="PRX62755.1"/>
    <property type="molecule type" value="Genomic_DNA"/>
</dbReference>
<dbReference type="SUPFAM" id="SSF53474">
    <property type="entry name" value="alpha/beta-Hydrolases"/>
    <property type="match status" value="1"/>
</dbReference>
<evidence type="ECO:0000259" key="3">
    <source>
        <dbReference type="Pfam" id="PF08386"/>
    </source>
</evidence>
<dbReference type="Pfam" id="PF08386">
    <property type="entry name" value="Abhydrolase_4"/>
    <property type="match status" value="1"/>
</dbReference>
<comment type="caution">
    <text evidence="4">The sequence shown here is derived from an EMBL/GenBank/DDBJ whole genome shotgun (WGS) entry which is preliminary data.</text>
</comment>